<accession>A0A8B8EUD1</accession>
<dbReference type="InterPro" id="IPR050177">
    <property type="entry name" value="Lipid_A_modif_metabolic_enz"/>
</dbReference>
<keyword evidence="3" id="KW-0812">Transmembrane</keyword>
<reference evidence="6" key="1">
    <citation type="submission" date="2025-08" db="UniProtKB">
        <authorList>
            <consortium name="RefSeq"/>
        </authorList>
    </citation>
    <scope>IDENTIFICATION</scope>
    <source>
        <tissue evidence="6">Whole sample</tissue>
    </source>
</reference>
<dbReference type="InterPro" id="IPR002225">
    <property type="entry name" value="3Beta_OHSteriod_DH/Estase"/>
</dbReference>
<dbReference type="GeneID" id="111136775"/>
<feature type="transmembrane region" description="Helical" evidence="3">
    <location>
        <begin position="280"/>
        <end position="299"/>
    </location>
</feature>
<keyword evidence="3" id="KW-0472">Membrane</keyword>
<dbReference type="SUPFAM" id="SSF51735">
    <property type="entry name" value="NAD(P)-binding Rossmann-fold domains"/>
    <property type="match status" value="1"/>
</dbReference>
<dbReference type="AlphaFoldDB" id="A0A8B8EUD1"/>
<sequence>MTFSVLVTGANGFLGQHVVKHLQERAKGHVDSLILLDKEPFVQKLDYTVNIPTETIVGSITDPQTARTAVQRAHCVIHLAAVISVTTFPKVKVMREVNVKGTSILLDACVTSDVGLFIACSTQDSAIDWSDQCDVDETHTVEPCDLAFGDYAKTKLEAEQMVLARNGTKLDNGKRLRTVVLRPGVIYGELDNIFVTSVIRNTLSHGGVLYHFGSPRAVSQYVYVGNAAWGFVCALNKLRHDTSLGGEAFFIGDETPLLQLFTFSELFIKLHGGRLSKRPIPYLLILVVVLVLEWILWFLSPLKEINLPVTSSSVRYANKRWSFSYKKAVSRLDYSPLYSWEESYRRSCEYYKTVT</sequence>
<dbReference type="Gene3D" id="3.40.50.720">
    <property type="entry name" value="NAD(P)-binding Rossmann-like Domain"/>
    <property type="match status" value="1"/>
</dbReference>
<dbReference type="KEGG" id="cvn:111136775"/>
<evidence type="ECO:0000256" key="2">
    <source>
        <dbReference type="ARBA" id="ARBA00023002"/>
    </source>
</evidence>
<proteinExistence type="inferred from homology"/>
<dbReference type="GO" id="GO:0006694">
    <property type="term" value="P:steroid biosynthetic process"/>
    <property type="evidence" value="ECO:0007669"/>
    <property type="project" value="InterPro"/>
</dbReference>
<evidence type="ECO:0000256" key="3">
    <source>
        <dbReference type="RuleBase" id="RU004475"/>
    </source>
</evidence>
<protein>
    <submittedName>
        <fullName evidence="6">3 beta-hydroxysteroid dehydrogenase/Delta 5--&gt;4-isomerase type 1-like</fullName>
    </submittedName>
</protein>
<gene>
    <name evidence="6" type="primary">LOC111136775</name>
</gene>
<dbReference type="OrthoDB" id="10262413at2759"/>
<dbReference type="InterPro" id="IPR036291">
    <property type="entry name" value="NAD(P)-bd_dom_sf"/>
</dbReference>
<dbReference type="PANTHER" id="PTHR43245:SF51">
    <property type="entry name" value="SHORT CHAIN DEHYDROGENASE_REDUCTASE FAMILY 42E, MEMBER 2"/>
    <property type="match status" value="1"/>
</dbReference>
<dbReference type="RefSeq" id="XP_022343585.1">
    <property type="nucleotide sequence ID" value="XM_022487877.1"/>
</dbReference>
<dbReference type="Proteomes" id="UP000694844">
    <property type="component" value="Chromosome 5"/>
</dbReference>
<feature type="domain" description="3-beta hydroxysteroid dehydrogenase/isomerase" evidence="4">
    <location>
        <begin position="6"/>
        <end position="277"/>
    </location>
</feature>
<evidence type="ECO:0000313" key="5">
    <source>
        <dbReference type="Proteomes" id="UP000694844"/>
    </source>
</evidence>
<dbReference type="FunFam" id="3.40.50.720:FF:000495">
    <property type="entry name" value="3 hydroxysteroid dehydrogenase, putative"/>
    <property type="match status" value="1"/>
</dbReference>
<dbReference type="GO" id="GO:0016616">
    <property type="term" value="F:oxidoreductase activity, acting on the CH-OH group of donors, NAD or NADP as acceptor"/>
    <property type="evidence" value="ECO:0007669"/>
    <property type="project" value="InterPro"/>
</dbReference>
<dbReference type="PANTHER" id="PTHR43245">
    <property type="entry name" value="BIFUNCTIONAL POLYMYXIN RESISTANCE PROTEIN ARNA"/>
    <property type="match status" value="1"/>
</dbReference>
<name>A0A8B8EUD1_CRAVI</name>
<keyword evidence="3" id="KW-1133">Transmembrane helix</keyword>
<keyword evidence="5" id="KW-1185">Reference proteome</keyword>
<evidence type="ECO:0000256" key="1">
    <source>
        <dbReference type="ARBA" id="ARBA00009219"/>
    </source>
</evidence>
<dbReference type="Pfam" id="PF01073">
    <property type="entry name" value="3Beta_HSD"/>
    <property type="match status" value="1"/>
</dbReference>
<organism evidence="5 6">
    <name type="scientific">Crassostrea virginica</name>
    <name type="common">Eastern oyster</name>
    <dbReference type="NCBI Taxonomy" id="6565"/>
    <lineage>
        <taxon>Eukaryota</taxon>
        <taxon>Metazoa</taxon>
        <taxon>Spiralia</taxon>
        <taxon>Lophotrochozoa</taxon>
        <taxon>Mollusca</taxon>
        <taxon>Bivalvia</taxon>
        <taxon>Autobranchia</taxon>
        <taxon>Pteriomorphia</taxon>
        <taxon>Ostreida</taxon>
        <taxon>Ostreoidea</taxon>
        <taxon>Ostreidae</taxon>
        <taxon>Crassostrea</taxon>
    </lineage>
</organism>
<comment type="similarity">
    <text evidence="1 3">Belongs to the 3-beta-HSD family.</text>
</comment>
<keyword evidence="2 3" id="KW-0560">Oxidoreductase</keyword>
<evidence type="ECO:0000313" key="6">
    <source>
        <dbReference type="RefSeq" id="XP_022343585.1"/>
    </source>
</evidence>
<evidence type="ECO:0000259" key="4">
    <source>
        <dbReference type="Pfam" id="PF01073"/>
    </source>
</evidence>